<evidence type="ECO:0000256" key="1">
    <source>
        <dbReference type="ARBA" id="ARBA00006295"/>
    </source>
</evidence>
<dbReference type="RefSeq" id="WP_258878662.1">
    <property type="nucleotide sequence ID" value="NZ_CP048914.1"/>
</dbReference>
<dbReference type="Pfam" id="PF02195">
    <property type="entry name" value="ParB_N"/>
    <property type="match status" value="1"/>
</dbReference>
<dbReference type="Proteomes" id="UP000514720">
    <property type="component" value="Chromosome"/>
</dbReference>
<evidence type="ECO:0000256" key="3">
    <source>
        <dbReference type="ARBA" id="ARBA00023125"/>
    </source>
</evidence>
<proteinExistence type="inferred from homology"/>
<keyword evidence="2" id="KW-0159">Chromosome partition</keyword>
<accession>A0A7L7KS54</accession>
<evidence type="ECO:0000256" key="2">
    <source>
        <dbReference type="ARBA" id="ARBA00022829"/>
    </source>
</evidence>
<dbReference type="SUPFAM" id="SSF110849">
    <property type="entry name" value="ParB/Sulfiredoxin"/>
    <property type="match status" value="1"/>
</dbReference>
<reference evidence="5 6" key="1">
    <citation type="submission" date="2020-02" db="EMBL/GenBank/DDBJ databases">
        <authorList>
            <person name="Zheng R.K."/>
            <person name="Sun C.M."/>
        </authorList>
    </citation>
    <scope>NUCLEOTIDE SEQUENCE [LARGE SCALE GENOMIC DNA]</scope>
    <source>
        <strain evidence="6">zrk13</strain>
    </source>
</reference>
<sequence>MKDSKVELGRSFKDLMEENQQEYSDREEVQDIDISLIVPNPNQPRSIFDTTSLQELANSIKEHGVFQPVILKPAGTGYMIVAGERRVKAAKLAGLTYVPSIIRDYNSIYLSELAILENLQREDLTPIEEAIALQKALFQLGVTHAELGKKIGKSRVYVTNIIGLLNLPATVIQSVNYGHIKMGHARALSKVKDQRLCLDLHDRIIEEKFTVRDVERIIRNIHSKKISVPNKVIKNRRQYLENIIDDSIKFTLGKAQLTFRFDTEEELNKIIDLLNGGSKQ</sequence>
<dbReference type="AlphaFoldDB" id="A0A7L7KS54"/>
<dbReference type="GO" id="GO:0007059">
    <property type="term" value="P:chromosome segregation"/>
    <property type="evidence" value="ECO:0007669"/>
    <property type="project" value="UniProtKB-KW"/>
</dbReference>
<dbReference type="PANTHER" id="PTHR33375">
    <property type="entry name" value="CHROMOSOME-PARTITIONING PROTEIN PARB-RELATED"/>
    <property type="match status" value="1"/>
</dbReference>
<comment type="similarity">
    <text evidence="1">Belongs to the ParB family.</text>
</comment>
<dbReference type="FunFam" id="1.10.10.2830:FF:000001">
    <property type="entry name" value="Chromosome partitioning protein ParB"/>
    <property type="match status" value="1"/>
</dbReference>
<keyword evidence="3" id="KW-0238">DNA-binding</keyword>
<evidence type="ECO:0000313" key="6">
    <source>
        <dbReference type="Proteomes" id="UP000514720"/>
    </source>
</evidence>
<evidence type="ECO:0000259" key="4">
    <source>
        <dbReference type="SMART" id="SM00470"/>
    </source>
</evidence>
<dbReference type="GO" id="GO:0003677">
    <property type="term" value="F:DNA binding"/>
    <property type="evidence" value="ECO:0007669"/>
    <property type="project" value="UniProtKB-KW"/>
</dbReference>
<dbReference type="InterPro" id="IPR050336">
    <property type="entry name" value="Chromosome_partition/occlusion"/>
</dbReference>
<dbReference type="SMART" id="SM00470">
    <property type="entry name" value="ParB"/>
    <property type="match status" value="1"/>
</dbReference>
<dbReference type="NCBIfam" id="TIGR00180">
    <property type="entry name" value="parB_part"/>
    <property type="match status" value="1"/>
</dbReference>
<dbReference type="GO" id="GO:0005694">
    <property type="term" value="C:chromosome"/>
    <property type="evidence" value="ECO:0007669"/>
    <property type="project" value="TreeGrafter"/>
</dbReference>
<dbReference type="Gene3D" id="1.10.10.2830">
    <property type="match status" value="1"/>
</dbReference>
<evidence type="ECO:0000313" key="5">
    <source>
        <dbReference type="EMBL" id="QMS85036.1"/>
    </source>
</evidence>
<dbReference type="InterPro" id="IPR036086">
    <property type="entry name" value="ParB/Sulfiredoxin_sf"/>
</dbReference>
<protein>
    <submittedName>
        <fullName evidence="5">ParB/RepB/Spo0J family partition protein</fullName>
    </submittedName>
</protein>
<feature type="domain" description="ParB-like N-terminal" evidence="4">
    <location>
        <begin position="30"/>
        <end position="119"/>
    </location>
</feature>
<dbReference type="KEGG" id="xcl:G4Z02_04460"/>
<organism evidence="5 6">
    <name type="scientific">Candidatus Xianfuyuplasma coldseepsis</name>
    <dbReference type="NCBI Taxonomy" id="2782163"/>
    <lineage>
        <taxon>Bacteria</taxon>
        <taxon>Bacillati</taxon>
        <taxon>Mycoplasmatota</taxon>
        <taxon>Mollicutes</taxon>
        <taxon>Candidatus Izemoplasmatales</taxon>
        <taxon>Candidatus Izemoplasmataceae</taxon>
        <taxon>Candidatus Xianfuyuplasma</taxon>
    </lineage>
</organism>
<dbReference type="Gene3D" id="3.90.1530.30">
    <property type="match status" value="1"/>
</dbReference>
<dbReference type="FunFam" id="3.90.1530.30:FF:000001">
    <property type="entry name" value="Chromosome partitioning protein ParB"/>
    <property type="match status" value="1"/>
</dbReference>
<dbReference type="Pfam" id="PF17762">
    <property type="entry name" value="HTH_ParB"/>
    <property type="match status" value="1"/>
</dbReference>
<gene>
    <name evidence="5" type="ORF">G4Z02_04460</name>
</gene>
<dbReference type="InterPro" id="IPR003115">
    <property type="entry name" value="ParB_N"/>
</dbReference>
<keyword evidence="6" id="KW-1185">Reference proteome</keyword>
<dbReference type="EMBL" id="CP048914">
    <property type="protein sequence ID" value="QMS85036.1"/>
    <property type="molecule type" value="Genomic_DNA"/>
</dbReference>
<dbReference type="CDD" id="cd16393">
    <property type="entry name" value="SPO0J_N"/>
    <property type="match status" value="1"/>
</dbReference>
<dbReference type="PANTHER" id="PTHR33375:SF1">
    <property type="entry name" value="CHROMOSOME-PARTITIONING PROTEIN PARB-RELATED"/>
    <property type="match status" value="1"/>
</dbReference>
<dbReference type="InterPro" id="IPR041468">
    <property type="entry name" value="HTH_ParB/Spo0J"/>
</dbReference>
<name>A0A7L7KS54_9MOLU</name>
<dbReference type="SUPFAM" id="SSF109709">
    <property type="entry name" value="KorB DNA-binding domain-like"/>
    <property type="match status" value="1"/>
</dbReference>
<dbReference type="InterPro" id="IPR004437">
    <property type="entry name" value="ParB/RepB/Spo0J"/>
</dbReference>